<dbReference type="OrthoDB" id="10260024at2759"/>
<evidence type="ECO:0000313" key="3">
    <source>
        <dbReference type="EMBL" id="PWN95384.1"/>
    </source>
</evidence>
<dbReference type="Pfam" id="PF14956">
    <property type="entry name" value="DUF4505"/>
    <property type="match status" value="1"/>
</dbReference>
<dbReference type="EMBL" id="KZ819305">
    <property type="protein sequence ID" value="PWN95384.1"/>
    <property type="molecule type" value="Genomic_DNA"/>
</dbReference>
<accession>A0A316Z2S2</accession>
<feature type="region of interest" description="Disordered" evidence="2">
    <location>
        <begin position="1"/>
        <end position="23"/>
    </location>
</feature>
<keyword evidence="4" id="KW-1185">Reference proteome</keyword>
<proteinExistence type="inferred from homology"/>
<dbReference type="PANTHER" id="PTHR31449:SF3">
    <property type="entry name" value="UPF0598 PROTEIN C8ORF82"/>
    <property type="match status" value="1"/>
</dbReference>
<dbReference type="STRING" id="58919.A0A316Z2S2"/>
<reference evidence="3 4" key="1">
    <citation type="journal article" date="2018" name="Mol. Biol. Evol.">
        <title>Broad Genomic Sampling Reveals a Smut Pathogenic Ancestry of the Fungal Clade Ustilaginomycotina.</title>
        <authorList>
            <person name="Kijpornyongpan T."/>
            <person name="Mondo S.J."/>
            <person name="Barry K."/>
            <person name="Sandor L."/>
            <person name="Lee J."/>
            <person name="Lipzen A."/>
            <person name="Pangilinan J."/>
            <person name="LaButti K."/>
            <person name="Hainaut M."/>
            <person name="Henrissat B."/>
            <person name="Grigoriev I.V."/>
            <person name="Spatafora J.W."/>
            <person name="Aime M.C."/>
        </authorList>
    </citation>
    <scope>NUCLEOTIDE SEQUENCE [LARGE SCALE GENOMIC DNA]</scope>
    <source>
        <strain evidence="3 4">MCA 4186</strain>
    </source>
</reference>
<dbReference type="PANTHER" id="PTHR31449">
    <property type="entry name" value="UPF0598 PROTEIN C8ORF82"/>
    <property type="match status" value="1"/>
</dbReference>
<evidence type="ECO:0000256" key="2">
    <source>
        <dbReference type="SAM" id="MobiDB-lite"/>
    </source>
</evidence>
<dbReference type="Proteomes" id="UP000245946">
    <property type="component" value="Unassembled WGS sequence"/>
</dbReference>
<protein>
    <submittedName>
        <fullName evidence="3">Uncharacterized protein</fullName>
    </submittedName>
</protein>
<dbReference type="GeneID" id="37271973"/>
<name>A0A316Z2S2_9BASI</name>
<evidence type="ECO:0000256" key="1">
    <source>
        <dbReference type="ARBA" id="ARBA00006322"/>
    </source>
</evidence>
<dbReference type="InterPro" id="IPR028108">
    <property type="entry name" value="DUF4505"/>
</dbReference>
<comment type="similarity">
    <text evidence="1">Belongs to the UPF0598 family.</text>
</comment>
<dbReference type="RefSeq" id="XP_025595663.1">
    <property type="nucleotide sequence ID" value="XM_025744429.1"/>
</dbReference>
<organism evidence="3 4">
    <name type="scientific">Tilletiopsis washingtonensis</name>
    <dbReference type="NCBI Taxonomy" id="58919"/>
    <lineage>
        <taxon>Eukaryota</taxon>
        <taxon>Fungi</taxon>
        <taxon>Dikarya</taxon>
        <taxon>Basidiomycota</taxon>
        <taxon>Ustilaginomycotina</taxon>
        <taxon>Exobasidiomycetes</taxon>
        <taxon>Entylomatales</taxon>
        <taxon>Entylomatales incertae sedis</taxon>
        <taxon>Tilletiopsis</taxon>
    </lineage>
</organism>
<dbReference type="AlphaFoldDB" id="A0A316Z2S2"/>
<evidence type="ECO:0000313" key="4">
    <source>
        <dbReference type="Proteomes" id="UP000245946"/>
    </source>
</evidence>
<gene>
    <name evidence="3" type="ORF">FA09DRAFT_341299</name>
</gene>
<sequence length="241" mass="25771">MRAAALRGLLRPPSASTGASQLRAGGRHASAAAAPAPRVYHYNISTHGLLFLAATQPQNITSALKDARFLDFFFARVRRVQRAGAELALAQQQGGDGQGAYAWVSPCQGELNMLRAAATPIVYRELGDEGLLWGGTYREPFDPAALRVSAKTGYVYHPAPTPPLRSYARAVERARAEGSAPPPNPYGGYALLSSSLVLARLAHGLDLASDVRAGEEAGEIEFDGTRHRLRALEEHEVEGGM</sequence>